<feature type="transmembrane region" description="Helical" evidence="1">
    <location>
        <begin position="21"/>
        <end position="40"/>
    </location>
</feature>
<organism evidence="3 4">
    <name type="scientific">Kribbella speibonae</name>
    <dbReference type="NCBI Taxonomy" id="1572660"/>
    <lineage>
        <taxon>Bacteria</taxon>
        <taxon>Bacillati</taxon>
        <taxon>Actinomycetota</taxon>
        <taxon>Actinomycetes</taxon>
        <taxon>Propionibacteriales</taxon>
        <taxon>Kribbellaceae</taxon>
        <taxon>Kribbella</taxon>
    </lineage>
</organism>
<feature type="transmembrane region" description="Helical" evidence="1">
    <location>
        <begin position="180"/>
        <end position="205"/>
    </location>
</feature>
<comment type="caution">
    <text evidence="3">The sequence shown here is derived from an EMBL/GenBank/DDBJ whole genome shotgun (WGS) entry which is preliminary data.</text>
</comment>
<gene>
    <name evidence="3" type="ORF">E0H92_23585</name>
</gene>
<evidence type="ECO:0000313" key="4">
    <source>
        <dbReference type="Proteomes" id="UP000294225"/>
    </source>
</evidence>
<dbReference type="Proteomes" id="UP000294225">
    <property type="component" value="Unassembled WGS sequence"/>
</dbReference>
<keyword evidence="1" id="KW-0812">Transmembrane</keyword>
<feature type="domain" description="DUF1206" evidence="2">
    <location>
        <begin position="184"/>
        <end position="251"/>
    </location>
</feature>
<dbReference type="AlphaFoldDB" id="A0A4R0J3A8"/>
<dbReference type="Pfam" id="PF06724">
    <property type="entry name" value="DUF1206"/>
    <property type="match status" value="3"/>
</dbReference>
<feature type="domain" description="DUF1206" evidence="2">
    <location>
        <begin position="20"/>
        <end position="83"/>
    </location>
</feature>
<feature type="transmembrane region" description="Helical" evidence="1">
    <location>
        <begin position="141"/>
        <end position="159"/>
    </location>
</feature>
<keyword evidence="1" id="KW-0472">Membrane</keyword>
<feature type="transmembrane region" description="Helical" evidence="1">
    <location>
        <begin position="102"/>
        <end position="121"/>
    </location>
</feature>
<proteinExistence type="predicted"/>
<protein>
    <submittedName>
        <fullName evidence="3">DUF1206 domain-containing protein</fullName>
    </submittedName>
</protein>
<dbReference type="InterPro" id="IPR009597">
    <property type="entry name" value="DUF1206"/>
</dbReference>
<evidence type="ECO:0000259" key="2">
    <source>
        <dbReference type="Pfam" id="PF06724"/>
    </source>
</evidence>
<reference evidence="3 4" key="1">
    <citation type="submission" date="2019-02" db="EMBL/GenBank/DDBJ databases">
        <title>Kribbella capetownensis sp. nov. and Kribbella speibonae sp. nov., isolated from soil.</title>
        <authorList>
            <person name="Curtis S.M."/>
            <person name="Norton I."/>
            <person name="Everest G.J."/>
            <person name="Meyers P.R."/>
        </authorList>
    </citation>
    <scope>NUCLEOTIDE SEQUENCE [LARGE SCALE GENOMIC DNA]</scope>
    <source>
        <strain evidence="3 4">YM55</strain>
    </source>
</reference>
<feature type="transmembrane region" description="Helical" evidence="1">
    <location>
        <begin position="225"/>
        <end position="248"/>
    </location>
</feature>
<accession>A0A4R0J3A8</accession>
<sequence>MKAAQEVRHSRPYELAITTGLIAYGVVHLLVAWIALQLAFGKSSQEASQQGALRELAGGPLGGVLLWVVAIGLFALVVWRVLELVWGHLDVEKKVSSIGRAIVYLVLGVSAVKIAVGSGSSGSGQQRTMSARLMEHGAGRVLLVAVGIAIVALGCYHVYKGITKKFLEDLVGGVSDLTILLGRIGYVAKGIAFAVVGVLVGWAAIDYDPQKAGGLDSALHTIKEQPFGSVLLTVLAAGIAAFGGYCFIWSRNARR</sequence>
<feature type="domain" description="DUF1206" evidence="2">
    <location>
        <begin position="97"/>
        <end position="163"/>
    </location>
</feature>
<keyword evidence="1" id="KW-1133">Transmembrane helix</keyword>
<feature type="transmembrane region" description="Helical" evidence="1">
    <location>
        <begin position="60"/>
        <end position="82"/>
    </location>
</feature>
<name>A0A4R0J3A8_9ACTN</name>
<evidence type="ECO:0000256" key="1">
    <source>
        <dbReference type="SAM" id="Phobius"/>
    </source>
</evidence>
<evidence type="ECO:0000313" key="3">
    <source>
        <dbReference type="EMBL" id="TCC35705.1"/>
    </source>
</evidence>
<dbReference type="EMBL" id="SJKC01000003">
    <property type="protein sequence ID" value="TCC35705.1"/>
    <property type="molecule type" value="Genomic_DNA"/>
</dbReference>